<organism evidence="1 2">
    <name type="scientific">Eimeria tenella</name>
    <name type="common">Coccidian parasite</name>
    <dbReference type="NCBI Taxonomy" id="5802"/>
    <lineage>
        <taxon>Eukaryota</taxon>
        <taxon>Sar</taxon>
        <taxon>Alveolata</taxon>
        <taxon>Apicomplexa</taxon>
        <taxon>Conoidasida</taxon>
        <taxon>Coccidia</taxon>
        <taxon>Eucoccidiorida</taxon>
        <taxon>Eimeriorina</taxon>
        <taxon>Eimeriidae</taxon>
        <taxon>Eimeria</taxon>
    </lineage>
</organism>
<evidence type="ECO:0000313" key="2">
    <source>
        <dbReference type="Proteomes" id="UP000243681"/>
    </source>
</evidence>
<proteinExistence type="predicted"/>
<dbReference type="AlphaFoldDB" id="C8TDY3"/>
<name>C8TDY3_EIMTE</name>
<dbReference type="Proteomes" id="UP000243681">
    <property type="component" value="Chromosome 1"/>
</dbReference>
<evidence type="ECO:0000313" key="1">
    <source>
        <dbReference type="EMBL" id="CAK51469.1"/>
    </source>
</evidence>
<gene>
    <name evidence="1" type="ORF">5325.tmp1</name>
</gene>
<accession>C8TDY3</accession>
<sequence length="95" mass="10233">MFRTTTLCTCGACVNIQEREEKSYLIQAAHAGELLASQYDASRPLSRPCCCCCSSSKASLTPLLLLLLQRQQGLCLALAAVAAAALKQQQSYVHV</sequence>
<dbReference type="EMBL" id="AM269894">
    <property type="protein sequence ID" value="CAK51469.1"/>
    <property type="molecule type" value="Genomic_DNA"/>
</dbReference>
<reference evidence="1 2" key="1">
    <citation type="journal article" date="2007" name="Genome Res.">
        <title>Sequencing and analysis of chromosome 1 of Eimeria tenella reveals a unique segmental organization.</title>
        <authorList>
            <person name="Ling K.H."/>
            <person name="Rajandream M.A."/>
            <person name="Rivailler P."/>
            <person name="Ivens A."/>
            <person name="Yap S.J."/>
            <person name="Madeira A.M.B.N."/>
            <person name="Mungall K."/>
            <person name="Billington K."/>
            <person name="Yee W.Y."/>
            <person name="Bankier A.T."/>
            <person name="Carroll F."/>
            <person name="Durham A.M."/>
            <person name="Peters N."/>
            <person name="Loo S.S."/>
            <person name="Mat-Isa M.N."/>
            <person name="Novaes J."/>
            <person name="Quail M."/>
            <person name="Rosli R."/>
            <person name="Shamsudin M.N."/>
            <person name="Sobreira T.J.P."/>
            <person name="Tivey A.R."/>
            <person name="Wai S.F."/>
            <person name="White S."/>
            <person name="Wu X."/>
            <person name="Kerhornou A.X."/>
            <person name="Blake D."/>
            <person name="Mohamed R."/>
            <person name="Shirley M."/>
            <person name="Gruber A."/>
            <person name="Berriman M."/>
            <person name="Tomley F."/>
            <person name="Dear P.H."/>
            <person name="Wan K.L."/>
        </authorList>
    </citation>
    <scope>NUCLEOTIDE SEQUENCE [LARGE SCALE GENOMIC DNA]</scope>
    <source>
        <strain evidence="1 2">Houghton</strain>
    </source>
</reference>
<protein>
    <submittedName>
        <fullName evidence="1">Uncharacterized protein</fullName>
    </submittedName>
</protein>